<evidence type="ECO:0000313" key="2">
    <source>
        <dbReference type="Proteomes" id="UP000031036"/>
    </source>
</evidence>
<name>A0A0B2UUZ0_TOXCA</name>
<evidence type="ECO:0000313" key="1">
    <source>
        <dbReference type="EMBL" id="KHN72887.1"/>
    </source>
</evidence>
<accession>A0A0B2UUZ0</accession>
<sequence length="123" mass="13922">MTADDAAALDDYNKKVQNWKFNLRDTILANGGIFVNGKLKRTMTADDAAALDDYNKKVQNWKFNLRDTILAALPFRVQPGQPIGFSEWPFGSASNPFDSFKMSRKRRDIGRFPDAPSFCDPDK</sequence>
<reference evidence="1 2" key="1">
    <citation type="submission" date="2014-11" db="EMBL/GenBank/DDBJ databases">
        <title>Genetic blueprint of the zoonotic pathogen Toxocara canis.</title>
        <authorList>
            <person name="Zhu X.-Q."/>
            <person name="Korhonen P.K."/>
            <person name="Cai H."/>
            <person name="Young N.D."/>
            <person name="Nejsum P."/>
            <person name="von Samson-Himmelstjerna G."/>
            <person name="Boag P.R."/>
            <person name="Tan P."/>
            <person name="Li Q."/>
            <person name="Min J."/>
            <person name="Yang Y."/>
            <person name="Wang X."/>
            <person name="Fang X."/>
            <person name="Hall R.S."/>
            <person name="Hofmann A."/>
            <person name="Sternberg P.W."/>
            <person name="Jex A.R."/>
            <person name="Gasser R.B."/>
        </authorList>
    </citation>
    <scope>NUCLEOTIDE SEQUENCE [LARGE SCALE GENOMIC DNA]</scope>
    <source>
        <strain evidence="1">PN_DK_2014</strain>
    </source>
</reference>
<protein>
    <recommendedName>
        <fullName evidence="3">Pepsin inhibitor-3-like repeated domain-containing protein</fullName>
    </recommendedName>
</protein>
<gene>
    <name evidence="1" type="ORF">Tcan_07756</name>
</gene>
<dbReference type="Proteomes" id="UP000031036">
    <property type="component" value="Unassembled WGS sequence"/>
</dbReference>
<comment type="caution">
    <text evidence="1">The sequence shown here is derived from an EMBL/GenBank/DDBJ whole genome shotgun (WGS) entry which is preliminary data.</text>
</comment>
<dbReference type="Gene3D" id="3.30.1120.50">
    <property type="entry name" value="Pepsin inhibitor-3"/>
    <property type="match status" value="1"/>
</dbReference>
<dbReference type="InterPro" id="IPR038412">
    <property type="entry name" value="Pepsin-I3_sf"/>
</dbReference>
<evidence type="ECO:0008006" key="3">
    <source>
        <dbReference type="Google" id="ProtNLM"/>
    </source>
</evidence>
<dbReference type="AlphaFoldDB" id="A0A0B2UUZ0"/>
<proteinExistence type="predicted"/>
<keyword evidence="2" id="KW-1185">Reference proteome</keyword>
<organism evidence="1 2">
    <name type="scientific">Toxocara canis</name>
    <name type="common">Canine roundworm</name>
    <dbReference type="NCBI Taxonomy" id="6265"/>
    <lineage>
        <taxon>Eukaryota</taxon>
        <taxon>Metazoa</taxon>
        <taxon>Ecdysozoa</taxon>
        <taxon>Nematoda</taxon>
        <taxon>Chromadorea</taxon>
        <taxon>Rhabditida</taxon>
        <taxon>Spirurina</taxon>
        <taxon>Ascaridomorpha</taxon>
        <taxon>Ascaridoidea</taxon>
        <taxon>Toxocaridae</taxon>
        <taxon>Toxocara</taxon>
    </lineage>
</organism>
<dbReference type="EMBL" id="JPKZ01003185">
    <property type="protein sequence ID" value="KHN72887.1"/>
    <property type="molecule type" value="Genomic_DNA"/>
</dbReference>